<sequence length="231" mass="24997">MTALFPAKTYPVLPVKGETGTYPIARIFCVGQNYADHAIEMGSAVDQEAPFFFMKDAQSYVPSGATLPIAPGTENLHYEMELYLVLGAPLFRASPDEAEAAIWGYGCALDMTRRDLQGEAKKKGRPWDFGKNFEQSAVMGPVTRAADLGPVADQRIWLRLDGEVRQDSTLAHMARGPAELLSYLSRFYHLEPGDVVMTGTPAGIGPVAEGSHIEGGIDGLEGVSLRYTAAE</sequence>
<proteinExistence type="predicted"/>
<gene>
    <name evidence="3" type="ORF">GR316_06965</name>
</gene>
<evidence type="ECO:0000259" key="2">
    <source>
        <dbReference type="Pfam" id="PF01557"/>
    </source>
</evidence>
<dbReference type="Proteomes" id="UP000679284">
    <property type="component" value="Chromosome"/>
</dbReference>
<dbReference type="Pfam" id="PF01557">
    <property type="entry name" value="FAA_hydrolase"/>
    <property type="match status" value="1"/>
</dbReference>
<dbReference type="InterPro" id="IPR011234">
    <property type="entry name" value="Fumarylacetoacetase-like_C"/>
</dbReference>
<dbReference type="InterPro" id="IPR036663">
    <property type="entry name" value="Fumarylacetoacetase_C_sf"/>
</dbReference>
<dbReference type="RefSeq" id="WP_211783251.1">
    <property type="nucleotide sequence ID" value="NZ_CP047289.1"/>
</dbReference>
<dbReference type="Gene3D" id="3.90.850.10">
    <property type="entry name" value="Fumarylacetoacetase-like, C-terminal domain"/>
    <property type="match status" value="1"/>
</dbReference>
<organism evidence="3 4">
    <name type="scientific">Falsirhodobacter algicola</name>
    <dbReference type="NCBI Taxonomy" id="2692330"/>
    <lineage>
        <taxon>Bacteria</taxon>
        <taxon>Pseudomonadati</taxon>
        <taxon>Pseudomonadota</taxon>
        <taxon>Alphaproteobacteria</taxon>
        <taxon>Rhodobacterales</taxon>
        <taxon>Paracoccaceae</taxon>
        <taxon>Falsirhodobacter</taxon>
    </lineage>
</organism>
<dbReference type="GO" id="GO:0046872">
    <property type="term" value="F:metal ion binding"/>
    <property type="evidence" value="ECO:0007669"/>
    <property type="project" value="UniProtKB-KW"/>
</dbReference>
<keyword evidence="3" id="KW-0378">Hydrolase</keyword>
<reference evidence="3" key="1">
    <citation type="submission" date="2020-01" db="EMBL/GenBank/DDBJ databases">
        <authorList>
            <person name="Yang Y."/>
            <person name="Kwon Y.M."/>
        </authorList>
    </citation>
    <scope>NUCLEOTIDE SEQUENCE</scope>
    <source>
        <strain evidence="3">PG104</strain>
    </source>
</reference>
<feature type="domain" description="Fumarylacetoacetase-like C-terminal" evidence="2">
    <location>
        <begin position="27"/>
        <end position="220"/>
    </location>
</feature>
<dbReference type="SUPFAM" id="SSF56529">
    <property type="entry name" value="FAH"/>
    <property type="match status" value="1"/>
</dbReference>
<evidence type="ECO:0000313" key="4">
    <source>
        <dbReference type="Proteomes" id="UP000679284"/>
    </source>
</evidence>
<evidence type="ECO:0000256" key="1">
    <source>
        <dbReference type="ARBA" id="ARBA00022723"/>
    </source>
</evidence>
<dbReference type="PANTHER" id="PTHR11820">
    <property type="entry name" value="ACYLPYRUVASE"/>
    <property type="match status" value="1"/>
</dbReference>
<protein>
    <submittedName>
        <fullName evidence="3">FAA hydrolase family protein</fullName>
    </submittedName>
</protein>
<accession>A0A8J8MSQ6</accession>
<dbReference type="AlphaFoldDB" id="A0A8J8MSQ6"/>
<dbReference type="EMBL" id="CP047289">
    <property type="protein sequence ID" value="QUS36030.1"/>
    <property type="molecule type" value="Genomic_DNA"/>
</dbReference>
<dbReference type="PANTHER" id="PTHR11820:SF90">
    <property type="entry name" value="FLUTATHIONE S-TRANSFERASE"/>
    <property type="match status" value="1"/>
</dbReference>
<keyword evidence="4" id="KW-1185">Reference proteome</keyword>
<dbReference type="KEGG" id="fap:GR316_06965"/>
<name>A0A8J8MSQ6_9RHOB</name>
<dbReference type="GO" id="GO:0018773">
    <property type="term" value="F:acetylpyruvate hydrolase activity"/>
    <property type="evidence" value="ECO:0007669"/>
    <property type="project" value="TreeGrafter"/>
</dbReference>
<keyword evidence="1" id="KW-0479">Metal-binding</keyword>
<evidence type="ECO:0000313" key="3">
    <source>
        <dbReference type="EMBL" id="QUS36030.1"/>
    </source>
</evidence>